<comment type="similarity">
    <text evidence="2">Belongs to the polysaccharide deacetylase family.</text>
</comment>
<evidence type="ECO:0000256" key="1">
    <source>
        <dbReference type="ARBA" id="ARBA00003236"/>
    </source>
</evidence>
<keyword evidence="4" id="KW-0732">Signal</keyword>
<reference evidence="7" key="1">
    <citation type="journal article" date="2015" name="Int. J. Syst. Evol. Microbiol.">
        <title>Rhizobium alvei sp. nov., isolated from a freshwater river.</title>
        <authorList>
            <person name="Sheu S.Y."/>
            <person name="Huang H.W."/>
            <person name="Young C.C."/>
            <person name="Chen W.M."/>
        </authorList>
    </citation>
    <scope>NUCLEOTIDE SEQUENCE</scope>
    <source>
        <strain evidence="7">TNR-22</strain>
    </source>
</reference>
<dbReference type="PANTHER" id="PTHR34216:SF7">
    <property type="entry name" value="POLY-BETA-1,6-N-ACETYL-D-GLUCOSAMINE N-DEACETYLASE"/>
    <property type="match status" value="1"/>
</dbReference>
<comment type="function">
    <text evidence="1">Is involved in generating a small heat-stable compound (Nod), an acylated oligomer of N-acetylglucosamine, that stimulates mitosis in various plant protoplasts.</text>
</comment>
<feature type="domain" description="NodB homology" evidence="6">
    <location>
        <begin position="103"/>
        <end position="285"/>
    </location>
</feature>
<dbReference type="EMBL" id="JAUOZU010000001">
    <property type="protein sequence ID" value="MDO6962767.1"/>
    <property type="molecule type" value="Genomic_DNA"/>
</dbReference>
<reference evidence="7" key="2">
    <citation type="submission" date="2023-07" db="EMBL/GenBank/DDBJ databases">
        <authorList>
            <person name="Shen H."/>
        </authorList>
    </citation>
    <scope>NUCLEOTIDE SEQUENCE</scope>
    <source>
        <strain evidence="7">TNR-22</strain>
    </source>
</reference>
<evidence type="ECO:0000256" key="2">
    <source>
        <dbReference type="ARBA" id="ARBA00010973"/>
    </source>
</evidence>
<evidence type="ECO:0000256" key="4">
    <source>
        <dbReference type="ARBA" id="ARBA00022729"/>
    </source>
</evidence>
<dbReference type="InterPro" id="IPR002509">
    <property type="entry name" value="NODB_dom"/>
</dbReference>
<dbReference type="RefSeq" id="WP_304374641.1">
    <property type="nucleotide sequence ID" value="NZ_JAUOZU010000001.1"/>
</dbReference>
<sequence>MLKSIKALARPLVKRSIITAGLEAASLLNLAGLFEGMRGRGVIFTLHQVRPAPSGDFQPNDILSVTPEFLDTAIRTLAAQGYEFIALSDLRTRLASDNMRPFACFTLDDGYCNNRDHAAPVFRRHGVPYTIFITRGFVEATHSMWWETLEALLRQSDKLAIDFSDGPVRLPTVSTADKRLAFEQVAGIVNRSNEAEAVAALDRAALATGLDPLQLTRDLTMRADALQSLLADGLCSYGAHTISHRGLARLDADEAKEEIRSSAALVREISGREAIAFAYPYGDQRSVSPRERAMISASGLAMAVTTRPGVLTPDMMADMTALPRISLNGLYQKARYVRALASGIPFRLMG</sequence>
<name>A0ABT8YH76_9HYPH</name>
<comment type="caution">
    <text evidence="7">The sequence shown here is derived from an EMBL/GenBank/DDBJ whole genome shotgun (WGS) entry which is preliminary data.</text>
</comment>
<dbReference type="Gene3D" id="3.20.20.370">
    <property type="entry name" value="Glycoside hydrolase/deacetylase"/>
    <property type="match status" value="1"/>
</dbReference>
<accession>A0ABT8YH76</accession>
<dbReference type="InterPro" id="IPR051398">
    <property type="entry name" value="Polysacch_Deacetylase"/>
</dbReference>
<organism evidence="7 8">
    <name type="scientific">Rhizobium alvei</name>
    <dbReference type="NCBI Taxonomy" id="1132659"/>
    <lineage>
        <taxon>Bacteria</taxon>
        <taxon>Pseudomonadati</taxon>
        <taxon>Pseudomonadota</taxon>
        <taxon>Alphaproteobacteria</taxon>
        <taxon>Hyphomicrobiales</taxon>
        <taxon>Rhizobiaceae</taxon>
        <taxon>Rhizobium/Agrobacterium group</taxon>
        <taxon>Rhizobium</taxon>
    </lineage>
</organism>
<dbReference type="Proteomes" id="UP001174932">
    <property type="component" value="Unassembled WGS sequence"/>
</dbReference>
<dbReference type="SUPFAM" id="SSF88713">
    <property type="entry name" value="Glycoside hydrolase/deacetylase"/>
    <property type="match status" value="1"/>
</dbReference>
<evidence type="ECO:0000256" key="3">
    <source>
        <dbReference type="ARBA" id="ARBA00020071"/>
    </source>
</evidence>
<keyword evidence="8" id="KW-1185">Reference proteome</keyword>
<proteinExistence type="inferred from homology"/>
<evidence type="ECO:0000259" key="6">
    <source>
        <dbReference type="Pfam" id="PF01522"/>
    </source>
</evidence>
<gene>
    <name evidence="7" type="ORF">Q4481_02290</name>
</gene>
<dbReference type="PANTHER" id="PTHR34216">
    <property type="match status" value="1"/>
</dbReference>
<dbReference type="InterPro" id="IPR011330">
    <property type="entry name" value="Glyco_hydro/deAcase_b/a-brl"/>
</dbReference>
<dbReference type="Pfam" id="PF01522">
    <property type="entry name" value="Polysacc_deac_1"/>
    <property type="match status" value="1"/>
</dbReference>
<evidence type="ECO:0000313" key="8">
    <source>
        <dbReference type="Proteomes" id="UP001174932"/>
    </source>
</evidence>
<evidence type="ECO:0000256" key="5">
    <source>
        <dbReference type="ARBA" id="ARBA00032976"/>
    </source>
</evidence>
<protein>
    <recommendedName>
        <fullName evidence="3">Chitooligosaccharide deacetylase</fullName>
    </recommendedName>
    <alternativeName>
        <fullName evidence="5">Nodulation protein B</fullName>
    </alternativeName>
</protein>
<evidence type="ECO:0000313" key="7">
    <source>
        <dbReference type="EMBL" id="MDO6962767.1"/>
    </source>
</evidence>